<evidence type="ECO:0000313" key="2">
    <source>
        <dbReference type="Proteomes" id="UP001464378"/>
    </source>
</evidence>
<evidence type="ECO:0000313" key="1">
    <source>
        <dbReference type="EMBL" id="MEQ2443731.1"/>
    </source>
</evidence>
<reference evidence="1 2" key="1">
    <citation type="submission" date="2024-03" db="EMBL/GenBank/DDBJ databases">
        <title>Human intestinal bacterial collection.</title>
        <authorList>
            <person name="Pauvert C."/>
            <person name="Hitch T.C.A."/>
            <person name="Clavel T."/>
        </authorList>
    </citation>
    <scope>NUCLEOTIDE SEQUENCE [LARGE SCALE GENOMIC DNA]</scope>
    <source>
        <strain evidence="1 2">CLA-AP-H29</strain>
    </source>
</reference>
<organism evidence="1 2">
    <name type="scientific">Pseudoflavonifractor intestinihominis</name>
    <dbReference type="NCBI Taxonomy" id="3133171"/>
    <lineage>
        <taxon>Bacteria</taxon>
        <taxon>Bacillati</taxon>
        <taxon>Bacillota</taxon>
        <taxon>Clostridia</taxon>
        <taxon>Eubacteriales</taxon>
        <taxon>Oscillospiraceae</taxon>
        <taxon>Pseudoflavonifractor</taxon>
    </lineage>
</organism>
<dbReference type="EMBL" id="JBBMFK010000014">
    <property type="protein sequence ID" value="MEQ2443731.1"/>
    <property type="molecule type" value="Genomic_DNA"/>
</dbReference>
<keyword evidence="2" id="KW-1185">Reference proteome</keyword>
<dbReference type="InterPro" id="IPR016621">
    <property type="entry name" value="UCP014543"/>
</dbReference>
<name>A0ABV1E8V0_9FIRM</name>
<dbReference type="RefSeq" id="WP_349231833.1">
    <property type="nucleotide sequence ID" value="NZ_JBBMFK010000014.1"/>
</dbReference>
<gene>
    <name evidence="1" type="ORF">WMO64_09655</name>
</gene>
<proteinExistence type="predicted"/>
<dbReference type="Pfam" id="PF12646">
    <property type="entry name" value="DUF3783"/>
    <property type="match status" value="1"/>
</dbReference>
<dbReference type="Proteomes" id="UP001464378">
    <property type="component" value="Unassembled WGS sequence"/>
</dbReference>
<sequence>MPNQESVLWYCPDPVLFAAARKAFAVRGVRVHPVSPEQVGETVGHLFGLKGFAPREEGVAVPDAPAEPALVLSGFTRQRLDALLSALKRAGVPTIAHKAMLTPTNVGWTFAQLCQELSREHQAMHGGSAPAHTAQ</sequence>
<protein>
    <submittedName>
        <fullName evidence="1">DUF3783 domain-containing protein</fullName>
    </submittedName>
</protein>
<accession>A0ABV1E8V0</accession>
<comment type="caution">
    <text evidence="1">The sequence shown here is derived from an EMBL/GenBank/DDBJ whole genome shotgun (WGS) entry which is preliminary data.</text>
</comment>